<evidence type="ECO:0000256" key="1">
    <source>
        <dbReference type="SAM" id="SignalP"/>
    </source>
</evidence>
<feature type="chain" id="PRO_5046936694" evidence="1">
    <location>
        <begin position="25"/>
        <end position="366"/>
    </location>
</feature>
<dbReference type="Pfam" id="PF14292">
    <property type="entry name" value="SusE"/>
    <property type="match status" value="1"/>
</dbReference>
<protein>
    <submittedName>
        <fullName evidence="3">SusE domain-containing protein</fullName>
    </submittedName>
</protein>
<feature type="domain" description="SusE outer membrane protein" evidence="2">
    <location>
        <begin position="25"/>
        <end position="130"/>
    </location>
</feature>
<keyword evidence="1" id="KW-0732">Signal</keyword>
<evidence type="ECO:0000313" key="3">
    <source>
        <dbReference type="EMBL" id="MBO3115649.1"/>
    </source>
</evidence>
<comment type="caution">
    <text evidence="3">The sequence shown here is derived from an EMBL/GenBank/DDBJ whole genome shotgun (WGS) entry which is preliminary data.</text>
</comment>
<organism evidence="3 4">
    <name type="scientific">Winogradskyella pelagia</name>
    <dbReference type="NCBI Taxonomy" id="2819984"/>
    <lineage>
        <taxon>Bacteria</taxon>
        <taxon>Pseudomonadati</taxon>
        <taxon>Bacteroidota</taxon>
        <taxon>Flavobacteriia</taxon>
        <taxon>Flavobacteriales</taxon>
        <taxon>Flavobacteriaceae</taxon>
        <taxon>Winogradskyella</taxon>
    </lineage>
</organism>
<dbReference type="PROSITE" id="PS51257">
    <property type="entry name" value="PROKAR_LIPOPROTEIN"/>
    <property type="match status" value="1"/>
</dbReference>
<reference evidence="3 4" key="1">
    <citation type="submission" date="2021-03" db="EMBL/GenBank/DDBJ databases">
        <title>Winogradskyella sp. nov., isolated from costal sediment.</title>
        <authorList>
            <person name="Gao C."/>
        </authorList>
    </citation>
    <scope>NUCLEOTIDE SEQUENCE [LARGE SCALE GENOMIC DNA]</scope>
    <source>
        <strain evidence="3 4">DF17</strain>
    </source>
</reference>
<dbReference type="EMBL" id="JAGEVF010000002">
    <property type="protein sequence ID" value="MBO3115649.1"/>
    <property type="molecule type" value="Genomic_DNA"/>
</dbReference>
<evidence type="ECO:0000313" key="4">
    <source>
        <dbReference type="Proteomes" id="UP000676776"/>
    </source>
</evidence>
<sequence>MKMKRKISILLSSLFALFVFTACEDDSDQFTVTETDPVSLSELSIDMIELDAANPNNPAVTFNWTVADYGQPAEERYALEVSSDETFTNPVVPSTVNGNNTVTLSMGELNSAAGNAGLPPFEWNTLYARIVSSLGTQNGVAVGSNVITFQVFPFFNYPFKDYYLVGNATAADWNNNNNNPALFRDADNSNLYTYTGFFNSGEFKVLEVKGLWQPQWGTNDGASIDVNPGDTSDPGTFPNNNSSIGAAGYYTFTINFGNSSFSFEAFDESGATDYMSIDIEGSALTGPVSMTRLSASDSHVWYANSVALNPGDLAFSTDLGSTWGSETSFSGKATEGGSNIPVIVGDLYDVWFNDLTGDYIMIPLNL</sequence>
<name>A0ABS3SYW2_9FLAO</name>
<dbReference type="Proteomes" id="UP000676776">
    <property type="component" value="Unassembled WGS sequence"/>
</dbReference>
<accession>A0ABS3SYW2</accession>
<gene>
    <name evidence="3" type="ORF">J4050_02765</name>
</gene>
<proteinExistence type="predicted"/>
<dbReference type="Gene3D" id="2.60.40.3620">
    <property type="match status" value="1"/>
</dbReference>
<evidence type="ECO:0000259" key="2">
    <source>
        <dbReference type="Pfam" id="PF14292"/>
    </source>
</evidence>
<dbReference type="InterPro" id="IPR025970">
    <property type="entry name" value="SusE"/>
</dbReference>
<feature type="signal peptide" evidence="1">
    <location>
        <begin position="1"/>
        <end position="24"/>
    </location>
</feature>
<keyword evidence="4" id="KW-1185">Reference proteome</keyword>